<keyword evidence="1" id="KW-0812">Transmembrane</keyword>
<comment type="caution">
    <text evidence="2">The sequence shown here is derived from an EMBL/GenBank/DDBJ whole genome shotgun (WGS) entry which is preliminary data.</text>
</comment>
<accession>A0ABU7U1W2</accession>
<gene>
    <name evidence="2" type="ORF">DOFOFD_06780</name>
</gene>
<dbReference type="Proteomes" id="UP001312908">
    <property type="component" value="Unassembled WGS sequence"/>
</dbReference>
<evidence type="ECO:0000313" key="2">
    <source>
        <dbReference type="EMBL" id="MEE8658713.1"/>
    </source>
</evidence>
<evidence type="ECO:0000313" key="3">
    <source>
        <dbReference type="Proteomes" id="UP001312908"/>
    </source>
</evidence>
<keyword evidence="3" id="KW-1185">Reference proteome</keyword>
<keyword evidence="1" id="KW-1133">Transmembrane helix</keyword>
<organism evidence="2 3">
    <name type="scientific">Sorlinia euscelidii</name>
    <dbReference type="NCBI Taxonomy" id="3081148"/>
    <lineage>
        <taxon>Bacteria</taxon>
        <taxon>Pseudomonadati</taxon>
        <taxon>Pseudomonadota</taxon>
        <taxon>Alphaproteobacteria</taxon>
        <taxon>Acetobacterales</taxon>
        <taxon>Acetobacteraceae</taxon>
        <taxon>Sorlinia</taxon>
    </lineage>
</organism>
<evidence type="ECO:0000256" key="1">
    <source>
        <dbReference type="SAM" id="Phobius"/>
    </source>
</evidence>
<protein>
    <submittedName>
        <fullName evidence="2">Uncharacterized protein</fullName>
    </submittedName>
</protein>
<keyword evidence="1" id="KW-0472">Membrane</keyword>
<reference evidence="2 3" key="1">
    <citation type="submission" date="2023-10" db="EMBL/GenBank/DDBJ databases">
        <title>Sorlinia euscelidii gen. nov., sp. nov., an acetic acid bacteria isolated from the gut of Euscelidius variegatus emitter.</title>
        <authorList>
            <person name="Michoud G."/>
            <person name="Marasco R."/>
            <person name="Seferji K."/>
            <person name="Gonella E."/>
            <person name="Garuglieri E."/>
            <person name="Alma A."/>
            <person name="Mapelli F."/>
            <person name="Borin S."/>
            <person name="Daffonchio D."/>
            <person name="Crotti E."/>
        </authorList>
    </citation>
    <scope>NUCLEOTIDE SEQUENCE [LARGE SCALE GENOMIC DNA]</scope>
    <source>
        <strain evidence="2 3">EV16P</strain>
    </source>
</reference>
<dbReference type="EMBL" id="JAWJZY010000002">
    <property type="protein sequence ID" value="MEE8658713.1"/>
    <property type="molecule type" value="Genomic_DNA"/>
</dbReference>
<name>A0ABU7U1W2_9PROT</name>
<feature type="transmembrane region" description="Helical" evidence="1">
    <location>
        <begin position="27"/>
        <end position="48"/>
    </location>
</feature>
<proteinExistence type="predicted"/>
<sequence>MHAVPDHDAGIGNEGIIVMSSLSWPKISLALVAVLLLGGAAAIFYLGATLSPPAQTVIQKELALPGAAAGGYTPSVSSLPDLPAPPPLPGAAP</sequence>